<dbReference type="OrthoDB" id="2679330at2759"/>
<evidence type="ECO:0000313" key="2">
    <source>
        <dbReference type="Proteomes" id="UP000092154"/>
    </source>
</evidence>
<dbReference type="Proteomes" id="UP000092154">
    <property type="component" value="Unassembled WGS sequence"/>
</dbReference>
<dbReference type="InParanoid" id="A0A1B7MGL2"/>
<gene>
    <name evidence="1" type="ORF">K503DRAFT_54587</name>
</gene>
<protein>
    <submittedName>
        <fullName evidence="1">Uncharacterized protein</fullName>
    </submittedName>
</protein>
<evidence type="ECO:0000313" key="1">
    <source>
        <dbReference type="EMBL" id="OAX31746.1"/>
    </source>
</evidence>
<dbReference type="EMBL" id="KV449263">
    <property type="protein sequence ID" value="OAX31746.1"/>
    <property type="molecule type" value="Genomic_DNA"/>
</dbReference>
<reference evidence="1 2" key="1">
    <citation type="submission" date="2016-06" db="EMBL/GenBank/DDBJ databases">
        <title>Comparative genomics of the ectomycorrhizal sister species Rhizopogon vinicolor and Rhizopogon vesiculosus (Basidiomycota: Boletales) reveals a divergence of the mating type B locus.</title>
        <authorList>
            <consortium name="DOE Joint Genome Institute"/>
            <person name="Mujic A.B."/>
            <person name="Kuo A."/>
            <person name="Tritt A."/>
            <person name="Lipzen A."/>
            <person name="Chen C."/>
            <person name="Johnson J."/>
            <person name="Sharma A."/>
            <person name="Barry K."/>
            <person name="Grigoriev I.V."/>
            <person name="Spatafora J.W."/>
        </authorList>
    </citation>
    <scope>NUCLEOTIDE SEQUENCE [LARGE SCALE GENOMIC DNA]</scope>
    <source>
        <strain evidence="1 2">AM-OR11-026</strain>
    </source>
</reference>
<organism evidence="1 2">
    <name type="scientific">Rhizopogon vinicolor AM-OR11-026</name>
    <dbReference type="NCBI Taxonomy" id="1314800"/>
    <lineage>
        <taxon>Eukaryota</taxon>
        <taxon>Fungi</taxon>
        <taxon>Dikarya</taxon>
        <taxon>Basidiomycota</taxon>
        <taxon>Agaricomycotina</taxon>
        <taxon>Agaricomycetes</taxon>
        <taxon>Agaricomycetidae</taxon>
        <taxon>Boletales</taxon>
        <taxon>Suillineae</taxon>
        <taxon>Rhizopogonaceae</taxon>
        <taxon>Rhizopogon</taxon>
    </lineage>
</organism>
<name>A0A1B7MGL2_9AGAM</name>
<keyword evidence="2" id="KW-1185">Reference proteome</keyword>
<sequence length="93" mass="10560">MWCRVETSRGMCKHTAQCERDVNNPNRKFWFPSSVVSADEIDVAVQEDNIARHQPSFKTFHSGVLYATGGRTPVLVHVPLKHHISAFRNPSDL</sequence>
<proteinExistence type="predicted"/>
<dbReference type="AlphaFoldDB" id="A0A1B7MGL2"/>
<accession>A0A1B7MGL2</accession>